<proteinExistence type="predicted"/>
<comment type="caution">
    <text evidence="2">The sequence shown here is derived from an EMBL/GenBank/DDBJ whole genome shotgun (WGS) entry which is preliminary data.</text>
</comment>
<dbReference type="PANTHER" id="PTHR31912">
    <property type="entry name" value="IP13529P"/>
    <property type="match status" value="1"/>
</dbReference>
<dbReference type="EMBL" id="JARJCW010000033">
    <property type="protein sequence ID" value="KAJ7208511.1"/>
    <property type="molecule type" value="Genomic_DNA"/>
</dbReference>
<feature type="region of interest" description="Disordered" evidence="1">
    <location>
        <begin position="1099"/>
        <end position="1142"/>
    </location>
</feature>
<reference evidence="2" key="1">
    <citation type="submission" date="2023-03" db="EMBL/GenBank/DDBJ databases">
        <title>Massive genome expansion in bonnet fungi (Mycena s.s.) driven by repeated elements and novel gene families across ecological guilds.</title>
        <authorList>
            <consortium name="Lawrence Berkeley National Laboratory"/>
            <person name="Harder C.B."/>
            <person name="Miyauchi S."/>
            <person name="Viragh M."/>
            <person name="Kuo A."/>
            <person name="Thoen E."/>
            <person name="Andreopoulos B."/>
            <person name="Lu D."/>
            <person name="Skrede I."/>
            <person name="Drula E."/>
            <person name="Henrissat B."/>
            <person name="Morin E."/>
            <person name="Kohler A."/>
            <person name="Barry K."/>
            <person name="LaButti K."/>
            <person name="Morin E."/>
            <person name="Salamov A."/>
            <person name="Lipzen A."/>
            <person name="Mereny Z."/>
            <person name="Hegedus B."/>
            <person name="Baldrian P."/>
            <person name="Stursova M."/>
            <person name="Weitz H."/>
            <person name="Taylor A."/>
            <person name="Grigoriev I.V."/>
            <person name="Nagy L.G."/>
            <person name="Martin F."/>
            <person name="Kauserud H."/>
        </authorList>
    </citation>
    <scope>NUCLEOTIDE SEQUENCE</scope>
    <source>
        <strain evidence="2">9144</strain>
    </source>
</reference>
<organism evidence="2 3">
    <name type="scientific">Mycena pura</name>
    <dbReference type="NCBI Taxonomy" id="153505"/>
    <lineage>
        <taxon>Eukaryota</taxon>
        <taxon>Fungi</taxon>
        <taxon>Dikarya</taxon>
        <taxon>Basidiomycota</taxon>
        <taxon>Agaricomycotina</taxon>
        <taxon>Agaricomycetes</taxon>
        <taxon>Agaricomycetidae</taxon>
        <taxon>Agaricales</taxon>
        <taxon>Marasmiineae</taxon>
        <taxon>Mycenaceae</taxon>
        <taxon>Mycena</taxon>
    </lineage>
</organism>
<feature type="compositionally biased region" description="Basic and acidic residues" evidence="1">
    <location>
        <begin position="1099"/>
        <end position="1108"/>
    </location>
</feature>
<dbReference type="AlphaFoldDB" id="A0AAD6YAH1"/>
<evidence type="ECO:0000313" key="2">
    <source>
        <dbReference type="EMBL" id="KAJ7208511.1"/>
    </source>
</evidence>
<evidence type="ECO:0000313" key="3">
    <source>
        <dbReference type="Proteomes" id="UP001219525"/>
    </source>
</evidence>
<dbReference type="PANTHER" id="PTHR31912:SF34">
    <property type="entry name" value="NOTOCHORD-RELATED PROTEIN"/>
    <property type="match status" value="1"/>
</dbReference>
<feature type="compositionally biased region" description="Basic residues" evidence="1">
    <location>
        <begin position="1109"/>
        <end position="1119"/>
    </location>
</feature>
<dbReference type="Proteomes" id="UP001219525">
    <property type="component" value="Unassembled WGS sequence"/>
</dbReference>
<name>A0AAD6YAH1_9AGAR</name>
<evidence type="ECO:0000256" key="1">
    <source>
        <dbReference type="SAM" id="MobiDB-lite"/>
    </source>
</evidence>
<accession>A0AAD6YAH1</accession>
<protein>
    <submittedName>
        <fullName evidence="2">Uncharacterized protein</fullName>
    </submittedName>
</protein>
<keyword evidence="3" id="KW-1185">Reference proteome</keyword>
<gene>
    <name evidence="2" type="ORF">GGX14DRAFT_535140</name>
</gene>
<sequence>MPRAAWEPPADRKQVRCTVCHGTSQVGLGRYAMEAKSLKSHLVCNAHKSRWINHLEQVTARAADIQEFTEISNAAGVSAFPDFEDITPSYLPPIFEDEDNFMANDRVLSTAELIQELGEVQEDAVPTAEENQSNLRQQYEQMLLDAYQADHLENADGVDDQFISDEAPKNLVIEEDDEDDLCFAPSALSSSAYHPYPSKAAMLLDIMDNFPRCRFTNAHMSLIIQFAKNLGVPNSLQSSCGDAPTRIESQQGNIFYMNDIRGIIARDFANPLVSPHMHFYPEETDGPISEVFQAERWTEYAPEQLTPMFTNGRQRFWINEVAQLEDGTFLVPVVLVMRNKNLEADVLEVTQTADRQWRLHTEDLKSIKATDFGRTYDEIIEEFGNFTWVDDSHVPEMPNRLRTLVGDDEDLFVVMVSPWADDVSGNRSKQYNKHINMYTGNGCLPGRLLQQEFHVHFVSSSPHASSAEQFAAFRDQVKRTETKPVRAYNAAAKQKCRFILRVPGLPADNPQQSEEASHMGSNASFPCRKCHWGGTKKEKEMDETYHKCHLAGALRNVAEIRGNLQKQLDLAMRGNTKAITELQRTTGTKDKIAQSWIETLLRKFQELKGAGGRRTVDQIAAAVQVWFSEQPGDKMNPLLDIAGLDPSQDTPLELLHTILLGVIKYIWHHMNTEKWSDADRHLLAIRLQSTDISGLTVPPIRAAYMMQYKNNLIGKHFKTLMQTLLFHIHEISKPEHFQLVKAAGELGARLWVPEVDNMPYYLGQVEIAAANLLDTFDVVDPLRILTKIKLHLLAHIKDDVRRFGPLIRSSTEIYEAFNGVFRLCSVRDIARKFASMDRVKHLLSGGYWWDIHSQRWIRAGDAVLAVLQSDRVVQRHLGWVSPTVVAPGTVEPKPLRKNPAIEWKGSAAFNHWTVSNGTPPLPESLWRIGRNLFAQSGDKIAIENWAAAKDLQGRTIFGRIHELLTVEKTAFVTLEQFMCGEHAHRDFGWPILRRPTGQEIVGGVRSFVVLPSTCIQFVISVQHDCLKGRCQPAVVGKERQEREDTNRNKSLLKHTDDDHFIINMSSLHNFTRLCRVLPRVLTELKLLFPAREEFHKKAAKEARAAGESRRKKTAAKRRHTAEAKVLKLVTNSPTRGCRHGYP</sequence>